<dbReference type="SUPFAM" id="SSF48452">
    <property type="entry name" value="TPR-like"/>
    <property type="match status" value="3"/>
</dbReference>
<feature type="compositionally biased region" description="Basic and acidic residues" evidence="1">
    <location>
        <begin position="757"/>
        <end position="770"/>
    </location>
</feature>
<keyword evidence="4" id="KW-1185">Reference proteome</keyword>
<protein>
    <recommendedName>
        <fullName evidence="2">AAA+ ATPase domain-containing protein</fullName>
    </recommendedName>
</protein>
<evidence type="ECO:0000313" key="3">
    <source>
        <dbReference type="EMBL" id="KAJ4366791.1"/>
    </source>
</evidence>
<evidence type="ECO:0000259" key="2">
    <source>
        <dbReference type="SMART" id="SM00382"/>
    </source>
</evidence>
<dbReference type="InterPro" id="IPR003593">
    <property type="entry name" value="AAA+_ATPase"/>
</dbReference>
<dbReference type="InterPro" id="IPR002182">
    <property type="entry name" value="NB-ARC"/>
</dbReference>
<dbReference type="GO" id="GO:0043531">
    <property type="term" value="F:ADP binding"/>
    <property type="evidence" value="ECO:0007669"/>
    <property type="project" value="InterPro"/>
</dbReference>
<dbReference type="PANTHER" id="PTHR46082">
    <property type="entry name" value="ATP/GTP-BINDING PROTEIN-RELATED"/>
    <property type="match status" value="1"/>
</dbReference>
<dbReference type="SMART" id="SM00382">
    <property type="entry name" value="AAA"/>
    <property type="match status" value="1"/>
</dbReference>
<proteinExistence type="predicted"/>
<dbReference type="EMBL" id="JAPEUY010000013">
    <property type="protein sequence ID" value="KAJ4366791.1"/>
    <property type="molecule type" value="Genomic_DNA"/>
</dbReference>
<gene>
    <name evidence="3" type="ORF">N0V83_007316</name>
</gene>
<feature type="region of interest" description="Disordered" evidence="1">
    <location>
        <begin position="757"/>
        <end position="780"/>
    </location>
</feature>
<dbReference type="InterPro" id="IPR053137">
    <property type="entry name" value="NLR-like"/>
</dbReference>
<dbReference type="OrthoDB" id="1658288at2759"/>
<dbReference type="AlphaFoldDB" id="A0A9W8Y348"/>
<name>A0A9W8Y348_9PLEO</name>
<dbReference type="Gene3D" id="3.40.50.300">
    <property type="entry name" value="P-loop containing nucleotide triphosphate hydrolases"/>
    <property type="match status" value="1"/>
</dbReference>
<accession>A0A9W8Y348</accession>
<dbReference type="Proteomes" id="UP001140560">
    <property type="component" value="Unassembled WGS sequence"/>
</dbReference>
<dbReference type="Pfam" id="PF00931">
    <property type="entry name" value="NB-ARC"/>
    <property type="match status" value="1"/>
</dbReference>
<sequence length="780" mass="90047">MKRLEKTLFSEDEPPRVAITGLGGVGKTQIALELAYRAKARHPGCSVFWIPATNPESLQLALREVGQQLRIPGINDKQANVKKLVQRHLSQEDAGQWLLIIDNVDDVNMWNNELRAHLPNSHRGCVVCTTRSLKVATEIAVAPNVIEVSAMDESMAMRMLGKLLIDHELLAHNHDARELLERLIFLPLAIAQAAAYINRNKLTLSHYLNLMNEQEDDVIELLSEDFEDQGRYQDAKNPIATTWMITFEQIQQTDSLAAEYLSFMACIDPKDVPLSLLPPATSEKAMTDAIGTLSAYSFVTRRVADTALEVHRLVHLATRNWLKSQDWLEKRHRLSVRSWFNSKKRLKQKTRLCAWTDKAMARLAEVVPLKNHHEIKVWKAYLPHARYIISCTTEEKQINQRTELRQNMAQCLRFEGRYTEAENILLPLVENLKQVVGENYEWTLDCTNDLAWLYYLEGRYEDAENLNLRVIKVGTSVCGVDHAIVLRAKSSLALFYSQQGRWKEAEELQLNILDTYLRMHGEEHHDTLITKGSLARTYYEQERWKEAEELQLKVLEISSRVLDEEHPDTLIARGNLARTYYKQGRWKEAEELDVKVLETRSRVLSEEHPATLVSMFDLAGTYYKQKRWKEAEKLEVKALEISLRVLGEEHFDTLTFMDHLAITYSSQERWEEAEKLDVKALEIRLRVLGEEHPKTLSSMHDLACTLYGQSRRGSAVSLMEKCYQIRERVLGAQHDGTLGSLKWLEYLRREDLDECEKKNIERDGEGKSDHDEGEDMYISR</sequence>
<dbReference type="Gene3D" id="1.25.40.10">
    <property type="entry name" value="Tetratricopeptide repeat domain"/>
    <property type="match status" value="2"/>
</dbReference>
<evidence type="ECO:0000256" key="1">
    <source>
        <dbReference type="SAM" id="MobiDB-lite"/>
    </source>
</evidence>
<dbReference type="InterPro" id="IPR011990">
    <property type="entry name" value="TPR-like_helical_dom_sf"/>
</dbReference>
<dbReference type="Pfam" id="PF13424">
    <property type="entry name" value="TPR_12"/>
    <property type="match status" value="4"/>
</dbReference>
<dbReference type="SUPFAM" id="SSF52540">
    <property type="entry name" value="P-loop containing nucleoside triphosphate hydrolases"/>
    <property type="match status" value="1"/>
</dbReference>
<feature type="compositionally biased region" description="Acidic residues" evidence="1">
    <location>
        <begin position="771"/>
        <end position="780"/>
    </location>
</feature>
<organism evidence="3 4">
    <name type="scientific">Neocucurbitaria cava</name>
    <dbReference type="NCBI Taxonomy" id="798079"/>
    <lineage>
        <taxon>Eukaryota</taxon>
        <taxon>Fungi</taxon>
        <taxon>Dikarya</taxon>
        <taxon>Ascomycota</taxon>
        <taxon>Pezizomycotina</taxon>
        <taxon>Dothideomycetes</taxon>
        <taxon>Pleosporomycetidae</taxon>
        <taxon>Pleosporales</taxon>
        <taxon>Pleosporineae</taxon>
        <taxon>Cucurbitariaceae</taxon>
        <taxon>Neocucurbitaria</taxon>
    </lineage>
</organism>
<comment type="caution">
    <text evidence="3">The sequence shown here is derived from an EMBL/GenBank/DDBJ whole genome shotgun (WGS) entry which is preliminary data.</text>
</comment>
<dbReference type="PANTHER" id="PTHR46082:SF6">
    <property type="entry name" value="AAA+ ATPASE DOMAIN-CONTAINING PROTEIN-RELATED"/>
    <property type="match status" value="1"/>
</dbReference>
<dbReference type="InterPro" id="IPR027417">
    <property type="entry name" value="P-loop_NTPase"/>
</dbReference>
<reference evidence="3" key="1">
    <citation type="submission" date="2022-10" db="EMBL/GenBank/DDBJ databases">
        <title>Tapping the CABI collections for fungal endophytes: first genome assemblies for Collariella, Neodidymelliopsis, Ascochyta clinopodiicola, Didymella pomorum, Didymosphaeria variabile, Neocosmospora piperis and Neocucurbitaria cava.</title>
        <authorList>
            <person name="Hill R."/>
        </authorList>
    </citation>
    <scope>NUCLEOTIDE SEQUENCE</scope>
    <source>
        <strain evidence="3">IMI 356814</strain>
    </source>
</reference>
<feature type="domain" description="AAA+ ATPase" evidence="2">
    <location>
        <begin position="13"/>
        <end position="152"/>
    </location>
</feature>
<evidence type="ECO:0000313" key="4">
    <source>
        <dbReference type="Proteomes" id="UP001140560"/>
    </source>
</evidence>